<evidence type="ECO:0000313" key="3">
    <source>
        <dbReference type="Proteomes" id="UP000741282"/>
    </source>
</evidence>
<feature type="domain" description="Tail specific protease" evidence="1">
    <location>
        <begin position="208"/>
        <end position="351"/>
    </location>
</feature>
<name>A0A955KY06_9BACT</name>
<comment type="caution">
    <text evidence="2">The sequence shown here is derived from an EMBL/GenBank/DDBJ whole genome shotgun (WGS) entry which is preliminary data.</text>
</comment>
<dbReference type="EMBL" id="JAGQLN010000007">
    <property type="protein sequence ID" value="MCA9376745.1"/>
    <property type="molecule type" value="Genomic_DNA"/>
</dbReference>
<protein>
    <recommendedName>
        <fullName evidence="1">Tail specific protease domain-containing protein</fullName>
    </recommendedName>
</protein>
<dbReference type="Proteomes" id="UP000741282">
    <property type="component" value="Unassembled WGS sequence"/>
</dbReference>
<accession>A0A955KY06</accession>
<dbReference type="Gene3D" id="3.90.226.10">
    <property type="entry name" value="2-enoyl-CoA Hydratase, Chain A, domain 1"/>
    <property type="match status" value="1"/>
</dbReference>
<evidence type="ECO:0000313" key="2">
    <source>
        <dbReference type="EMBL" id="MCA9376745.1"/>
    </source>
</evidence>
<evidence type="ECO:0000259" key="1">
    <source>
        <dbReference type="Pfam" id="PF03572"/>
    </source>
</evidence>
<reference evidence="2" key="2">
    <citation type="journal article" date="2021" name="Microbiome">
        <title>Successional dynamics and alternative stable states in a saline activated sludge microbial community over 9 years.</title>
        <authorList>
            <person name="Wang Y."/>
            <person name="Ye J."/>
            <person name="Ju F."/>
            <person name="Liu L."/>
            <person name="Boyd J.A."/>
            <person name="Deng Y."/>
            <person name="Parks D.H."/>
            <person name="Jiang X."/>
            <person name="Yin X."/>
            <person name="Woodcroft B.J."/>
            <person name="Tyson G.W."/>
            <person name="Hugenholtz P."/>
            <person name="Polz M.F."/>
            <person name="Zhang T."/>
        </authorList>
    </citation>
    <scope>NUCLEOTIDE SEQUENCE</scope>
    <source>
        <strain evidence="2">HKST-UBA17</strain>
    </source>
</reference>
<organism evidence="2 3">
    <name type="scientific">Candidatus Dojkabacteria bacterium</name>
    <dbReference type="NCBI Taxonomy" id="2099670"/>
    <lineage>
        <taxon>Bacteria</taxon>
        <taxon>Candidatus Dojkabacteria</taxon>
    </lineage>
</organism>
<sequence>MRNKKLIDDINYLFKTLPRKHKDLYALISKDEFIMMTDRVVALVDNKDFKQKDFPIVLQMIFAKIRDAHSMVDRYQDPKTPFYFEHINGTYAPVVVSKETKKLLLTKLKSINGYSIEEFSRLIDKYIIYDNPEAQKLQISRSLSDWKLINYVTSNKNKYITYVFADGTKVKSKKRLKSTMQTSIYWTEGLEFLRERPSYFLLSKGNALYIKYSRCREDQDYPLKQFTREIRAAIKKNTPSKIVVDFRNNHGGNSSLFDQIADVLKSYIDKNKPKVYCLINRKVFSSGTLNTYDVKYKLGATVVGQPASQGINHFGYTHFFELPNSKVEIRYSSEYWKFIDGNDPVIKPDVYIEPTIADYKNGNDPVLQYCLD</sequence>
<proteinExistence type="predicted"/>
<gene>
    <name evidence="2" type="ORF">KC685_02385</name>
</gene>
<dbReference type="SUPFAM" id="SSF52096">
    <property type="entry name" value="ClpP/crotonase"/>
    <property type="match status" value="1"/>
</dbReference>
<dbReference type="AlphaFoldDB" id="A0A955KY06"/>
<reference evidence="2" key="1">
    <citation type="submission" date="2020-04" db="EMBL/GenBank/DDBJ databases">
        <authorList>
            <person name="Zhang T."/>
        </authorList>
    </citation>
    <scope>NUCLEOTIDE SEQUENCE</scope>
    <source>
        <strain evidence="2">HKST-UBA17</strain>
    </source>
</reference>
<dbReference type="Pfam" id="PF03572">
    <property type="entry name" value="Peptidase_S41"/>
    <property type="match status" value="1"/>
</dbReference>
<dbReference type="InterPro" id="IPR005151">
    <property type="entry name" value="Tail-specific_protease"/>
</dbReference>
<dbReference type="InterPro" id="IPR029045">
    <property type="entry name" value="ClpP/crotonase-like_dom_sf"/>
</dbReference>